<dbReference type="InterPro" id="IPR053149">
    <property type="entry name" value="TPK"/>
</dbReference>
<dbReference type="PANTHER" id="PTHR41299:SF1">
    <property type="entry name" value="THIAMINE PYROPHOSPHOKINASE"/>
    <property type="match status" value="1"/>
</dbReference>
<feature type="domain" description="Thiamin pyrophosphokinase thiamin-binding" evidence="6">
    <location>
        <begin position="141"/>
        <end position="204"/>
    </location>
</feature>
<evidence type="ECO:0000313" key="8">
    <source>
        <dbReference type="Proteomes" id="UP000248598"/>
    </source>
</evidence>
<dbReference type="SUPFAM" id="SSF63999">
    <property type="entry name" value="Thiamin pyrophosphokinase, catalytic domain"/>
    <property type="match status" value="1"/>
</dbReference>
<dbReference type="EMBL" id="LS483426">
    <property type="protein sequence ID" value="SQH24625.1"/>
    <property type="molecule type" value="Genomic_DNA"/>
</dbReference>
<proteinExistence type="predicted"/>
<dbReference type="GO" id="GO:0004788">
    <property type="term" value="F:thiamine diphosphokinase activity"/>
    <property type="evidence" value="ECO:0007669"/>
    <property type="project" value="UniProtKB-UniRule"/>
</dbReference>
<dbReference type="CDD" id="cd07995">
    <property type="entry name" value="TPK"/>
    <property type="match status" value="1"/>
</dbReference>
<evidence type="ECO:0000256" key="3">
    <source>
        <dbReference type="ARBA" id="ARBA00022777"/>
    </source>
</evidence>
<evidence type="ECO:0000313" key="7">
    <source>
        <dbReference type="EMBL" id="SQH24625.1"/>
    </source>
</evidence>
<dbReference type="Proteomes" id="UP000248598">
    <property type="component" value="Chromosome 1"/>
</dbReference>
<evidence type="ECO:0000259" key="6">
    <source>
        <dbReference type="SMART" id="SM00983"/>
    </source>
</evidence>
<accession>A0AAX2J3C1</accession>
<dbReference type="GO" id="GO:0030975">
    <property type="term" value="F:thiamine binding"/>
    <property type="evidence" value="ECO:0007669"/>
    <property type="project" value="InterPro"/>
</dbReference>
<dbReference type="InterPro" id="IPR007371">
    <property type="entry name" value="TPK_catalytic"/>
</dbReference>
<keyword evidence="2" id="KW-0547">Nucleotide-binding</keyword>
<evidence type="ECO:0000256" key="1">
    <source>
        <dbReference type="ARBA" id="ARBA00022679"/>
    </source>
</evidence>
<keyword evidence="4" id="KW-0067">ATP-binding</keyword>
<name>A0AAX2J3C1_KINKI</name>
<dbReference type="InterPro" id="IPR007373">
    <property type="entry name" value="Thiamin_PyroPKinase_B1-bd"/>
</dbReference>
<dbReference type="EC" id="2.7.6.2" evidence="5"/>
<evidence type="ECO:0000256" key="5">
    <source>
        <dbReference type="NCBIfam" id="TIGR01378"/>
    </source>
</evidence>
<dbReference type="Gene3D" id="3.40.50.10240">
    <property type="entry name" value="Thiamin pyrophosphokinase, catalytic domain"/>
    <property type="match status" value="1"/>
</dbReference>
<reference evidence="7 8" key="1">
    <citation type="submission" date="2018-06" db="EMBL/GenBank/DDBJ databases">
        <authorList>
            <consortium name="Pathogen Informatics"/>
            <person name="Doyle S."/>
        </authorList>
    </citation>
    <scope>NUCLEOTIDE SEQUENCE [LARGE SCALE GENOMIC DNA]</scope>
    <source>
        <strain evidence="7 8">NCTC10529</strain>
    </source>
</reference>
<sequence>MKTLVFCAGAKDPNLSVLQQISSDLLIGVDRGASTLVAHGYTPDYAIGDFDSSEPPEQCRHVIRLPTDKDDTDLEVALLSVCERVGEENISQIIIVGALGAGRLDHLLTNIWLAHQPRFVPYLHKIRMVEANSITRFFGAGEHVWLHEADKKYVSFIGLTPIKKLSIKGVKYPVEAKDYPSPVALVSNECLGSMIRFSLEEGILCVVQSND</sequence>
<dbReference type="Pfam" id="PF04265">
    <property type="entry name" value="TPK_B1_binding"/>
    <property type="match status" value="1"/>
</dbReference>
<protein>
    <recommendedName>
        <fullName evidence="5">Thiamine diphosphokinase</fullName>
        <ecNumber evidence="5">2.7.6.2</ecNumber>
    </recommendedName>
</protein>
<dbReference type="GO" id="GO:0016301">
    <property type="term" value="F:kinase activity"/>
    <property type="evidence" value="ECO:0007669"/>
    <property type="project" value="UniProtKB-KW"/>
</dbReference>
<dbReference type="SMART" id="SM00983">
    <property type="entry name" value="TPK_B1_binding"/>
    <property type="match status" value="1"/>
</dbReference>
<dbReference type="InterPro" id="IPR006282">
    <property type="entry name" value="Thi_PPkinase"/>
</dbReference>
<dbReference type="PANTHER" id="PTHR41299">
    <property type="entry name" value="THIAMINE PYROPHOSPHOKINASE"/>
    <property type="match status" value="1"/>
</dbReference>
<dbReference type="GO" id="GO:0005524">
    <property type="term" value="F:ATP binding"/>
    <property type="evidence" value="ECO:0007669"/>
    <property type="project" value="UniProtKB-KW"/>
</dbReference>
<dbReference type="AlphaFoldDB" id="A0AAX2J3C1"/>
<gene>
    <name evidence="7" type="primary">thiN</name>
    <name evidence="7" type="ORF">NCTC10529_00816</name>
</gene>
<dbReference type="NCBIfam" id="TIGR01378">
    <property type="entry name" value="thi_PPkinase"/>
    <property type="match status" value="1"/>
</dbReference>
<evidence type="ECO:0000256" key="2">
    <source>
        <dbReference type="ARBA" id="ARBA00022741"/>
    </source>
</evidence>
<evidence type="ECO:0000256" key="4">
    <source>
        <dbReference type="ARBA" id="ARBA00022840"/>
    </source>
</evidence>
<keyword evidence="3" id="KW-0418">Kinase</keyword>
<dbReference type="GO" id="GO:0009229">
    <property type="term" value="P:thiamine diphosphate biosynthetic process"/>
    <property type="evidence" value="ECO:0007669"/>
    <property type="project" value="InterPro"/>
</dbReference>
<keyword evidence="1 7" id="KW-0808">Transferase</keyword>
<dbReference type="GO" id="GO:0006772">
    <property type="term" value="P:thiamine metabolic process"/>
    <property type="evidence" value="ECO:0007669"/>
    <property type="project" value="UniProtKB-UniRule"/>
</dbReference>
<dbReference type="InterPro" id="IPR036759">
    <property type="entry name" value="TPK_catalytic_sf"/>
</dbReference>
<organism evidence="7 8">
    <name type="scientific">Kingella kingae</name>
    <dbReference type="NCBI Taxonomy" id="504"/>
    <lineage>
        <taxon>Bacteria</taxon>
        <taxon>Pseudomonadati</taxon>
        <taxon>Pseudomonadota</taxon>
        <taxon>Betaproteobacteria</taxon>
        <taxon>Neisseriales</taxon>
        <taxon>Neisseriaceae</taxon>
        <taxon>Kingella</taxon>
    </lineage>
</organism>
<dbReference type="GeneID" id="93262124"/>
<dbReference type="Pfam" id="PF04263">
    <property type="entry name" value="TPK_catalytic"/>
    <property type="match status" value="1"/>
</dbReference>
<dbReference type="RefSeq" id="WP_003785269.1">
    <property type="nucleotide sequence ID" value="NZ_CP091518.1"/>
</dbReference>